<evidence type="ECO:0000313" key="11">
    <source>
        <dbReference type="Proteomes" id="UP000215703"/>
    </source>
</evidence>
<dbReference type="AlphaFoldDB" id="A0A2U8P316"/>
<gene>
    <name evidence="10" type="ORF">CIT37_07805</name>
</gene>
<dbReference type="Pfam" id="PF20464">
    <property type="entry name" value="MmeI_N"/>
    <property type="match status" value="1"/>
</dbReference>
<evidence type="ECO:0000256" key="3">
    <source>
        <dbReference type="ARBA" id="ARBA00022679"/>
    </source>
</evidence>
<dbReference type="Gene3D" id="3.40.50.150">
    <property type="entry name" value="Vaccinia Virus protein VP39"/>
    <property type="match status" value="1"/>
</dbReference>
<dbReference type="InterPro" id="IPR046816">
    <property type="entry name" value="MmeI_Mtase"/>
</dbReference>
<evidence type="ECO:0000259" key="6">
    <source>
        <dbReference type="Pfam" id="PF20465"/>
    </source>
</evidence>
<feature type="domain" description="MmeI-like helicase spacer" evidence="6">
    <location>
        <begin position="175"/>
        <end position="252"/>
    </location>
</feature>
<dbReference type="InterPro" id="IPR046820">
    <property type="entry name" value="MmeI_TRD"/>
</dbReference>
<sequence>MLCRMNIAEIVMQLADLVREPFDQGEFAFRMLEVYNAPKATLTKLRSGTQNKGEKPSDVLWSRKLYYRAAPVGKVAETLDQLRESKAAKTQKPRFLLATDGHEVAAYDTKTDDTCHCDFDKLNDCFDFFLPLAGIEKYEAVAENPADIKAAGRLAKLHDEIELHNPDWLVPEKRHVLNLFLTRILFCMFAEDTGGFDQDLFVKTISDHGGSDGEHLQDLLKRLFDVMNVPDDRRGEVPAHIRAFPYVNGGLFADSTEVPAFNRRAKRMLVEAAQLDWREINPDIFGSMIQAVVDTDMRGDLGMHYTSVPNIMKVLQPLFLMSLEEEFERARGHREERSLLRKLLTRISKIRVFDPACGSGNFLIIAYRELRSLEMRVFQRLDEIGGGQTTWREQSGVKLSNFYGIELADFAVETTKLSLWIAEYQMNQRFKSLFGEAPKSFPLREGGHIVCGNALRLDWLQVCPRPMKTVQKEKIFDLARVEKVHATEQVPDEEAEIFVVGNPQFEGAREQTKAQKDDMRHCMPDYEGVNSLDYVCCWFEKAAQFMQSTNSAAGFVATSSICQGQSVSLFWKQLRSRGVEIAFAHHPFKWRNNAKNNAAVSCIIVGLTLKSKAPKFLYDDVNRKRVNNISAYLTENEDVYVEKLMNPSDGRPELVLGNQAIDGGHLILSSDERDKLLIANPEIEAFLRPLLGNNDFFQGGRRYCIWVHDRDYPKANSIPELAERFRRVAEYRRTGGEVARSLVHIPYRFRYVHEAKDSILLIPRYTTERRFYLPVGMLDASVIVTDTVQVTYDPETFWFSILSSRLHVIWMTAVAGRLKTDPRYSNTLVYNTFPVPPLDASQKATLEGHAWSIISARESYPGKILDWLYDPDTMPQSLLDAHTELDDTLEKIYIGRAFKNDTERLEHLFKMYAEMTSVEQKEVLSA</sequence>
<dbReference type="GO" id="GO:0009007">
    <property type="term" value="F:site-specific DNA-methyltransferase (adenine-specific) activity"/>
    <property type="evidence" value="ECO:0007669"/>
    <property type="project" value="UniProtKB-EC"/>
</dbReference>
<dbReference type="PANTHER" id="PTHR33841:SF1">
    <property type="entry name" value="DNA METHYLTRANSFERASE A"/>
    <property type="match status" value="1"/>
</dbReference>
<dbReference type="InterPro" id="IPR046817">
    <property type="entry name" value="MmeI_N"/>
</dbReference>
<dbReference type="InterPro" id="IPR050953">
    <property type="entry name" value="N4_N6_ade-DNA_methylase"/>
</dbReference>
<dbReference type="Pfam" id="PF20473">
    <property type="entry name" value="MmeI_Mtase"/>
    <property type="match status" value="1"/>
</dbReference>
<feature type="domain" description="MmeI-like DNA-methyltransferase" evidence="9">
    <location>
        <begin position="335"/>
        <end position="619"/>
    </location>
</feature>
<dbReference type="KEGG" id="bot:CIT37_07805"/>
<evidence type="ECO:0000256" key="1">
    <source>
        <dbReference type="ARBA" id="ARBA00011900"/>
    </source>
</evidence>
<keyword evidence="2 10" id="KW-0489">Methyltransferase</keyword>
<dbReference type="EC" id="2.1.1.72" evidence="1"/>
<evidence type="ECO:0000259" key="7">
    <source>
        <dbReference type="Pfam" id="PF20466"/>
    </source>
</evidence>
<evidence type="ECO:0000256" key="4">
    <source>
        <dbReference type="ARBA" id="ARBA00047942"/>
    </source>
</evidence>
<dbReference type="GO" id="GO:0032259">
    <property type="term" value="P:methylation"/>
    <property type="evidence" value="ECO:0007669"/>
    <property type="project" value="UniProtKB-KW"/>
</dbReference>
<dbReference type="Pfam" id="PF20467">
    <property type="entry name" value="MmeI_C"/>
    <property type="match status" value="1"/>
</dbReference>
<reference evidence="10 11" key="2">
    <citation type="journal article" date="2017" name="Syst. Appl. Microbiol.">
        <title>Soybeans inoculated with root zone soils of Canadian native legumes harbour diverse and novel Bradyrhizobium spp. that possess agricultural potential.</title>
        <authorList>
            <person name="Bromfield E.S.P."/>
            <person name="Cloutier S."/>
            <person name="Tambong J.T."/>
            <person name="Tran Thi T.V."/>
        </authorList>
    </citation>
    <scope>NUCLEOTIDE SEQUENCE [LARGE SCALE GENOMIC DNA]</scope>
    <source>
        <strain evidence="10 11">OO99</strain>
    </source>
</reference>
<dbReference type="InterPro" id="IPR029063">
    <property type="entry name" value="SAM-dependent_MTases_sf"/>
</dbReference>
<dbReference type="InterPro" id="IPR046818">
    <property type="entry name" value="MmeI_C"/>
</dbReference>
<dbReference type="Pfam" id="PF20466">
    <property type="entry name" value="MmeI_TRD"/>
    <property type="match status" value="1"/>
</dbReference>
<evidence type="ECO:0000259" key="9">
    <source>
        <dbReference type="Pfam" id="PF20473"/>
    </source>
</evidence>
<comment type="catalytic activity">
    <reaction evidence="4">
        <text>a 2'-deoxyadenosine in DNA + S-adenosyl-L-methionine = an N(6)-methyl-2'-deoxyadenosine in DNA + S-adenosyl-L-homocysteine + H(+)</text>
        <dbReference type="Rhea" id="RHEA:15197"/>
        <dbReference type="Rhea" id="RHEA-COMP:12418"/>
        <dbReference type="Rhea" id="RHEA-COMP:12419"/>
        <dbReference type="ChEBI" id="CHEBI:15378"/>
        <dbReference type="ChEBI" id="CHEBI:57856"/>
        <dbReference type="ChEBI" id="CHEBI:59789"/>
        <dbReference type="ChEBI" id="CHEBI:90615"/>
        <dbReference type="ChEBI" id="CHEBI:90616"/>
        <dbReference type="EC" id="2.1.1.72"/>
    </reaction>
</comment>
<dbReference type="REBASE" id="252616">
    <property type="entry name" value="Bot99ORF7805P"/>
</dbReference>
<evidence type="ECO:0000313" key="10">
    <source>
        <dbReference type="EMBL" id="AWL92115.1"/>
    </source>
</evidence>
<keyword evidence="3 10" id="KW-0808">Transferase</keyword>
<reference evidence="10 11" key="1">
    <citation type="journal article" date="2014" name="Int. J. Syst. Evol. Microbiol.">
        <title>Bradyrhizobium ottawaense sp. nov., a symbiotic nitrogen fixing bacterium from root nodules of soybeans in Canada.</title>
        <authorList>
            <person name="Yu X."/>
            <person name="Cloutier S."/>
            <person name="Tambong J.T."/>
            <person name="Bromfield E.S."/>
        </authorList>
    </citation>
    <scope>NUCLEOTIDE SEQUENCE [LARGE SCALE GENOMIC DNA]</scope>
    <source>
        <strain evidence="10 11">OO99</strain>
    </source>
</reference>
<dbReference type="EMBL" id="CP029425">
    <property type="protein sequence ID" value="AWL92115.1"/>
    <property type="molecule type" value="Genomic_DNA"/>
</dbReference>
<organism evidence="10 11">
    <name type="scientific">Bradyrhizobium ottawaense</name>
    <dbReference type="NCBI Taxonomy" id="931866"/>
    <lineage>
        <taxon>Bacteria</taxon>
        <taxon>Pseudomonadati</taxon>
        <taxon>Pseudomonadota</taxon>
        <taxon>Alphaproteobacteria</taxon>
        <taxon>Hyphomicrobiales</taxon>
        <taxon>Nitrobacteraceae</taxon>
        <taxon>Bradyrhizobium</taxon>
    </lineage>
</organism>
<dbReference type="InterPro" id="IPR046819">
    <property type="entry name" value="MmeI_hel"/>
</dbReference>
<evidence type="ECO:0000259" key="8">
    <source>
        <dbReference type="Pfam" id="PF20467"/>
    </source>
</evidence>
<evidence type="ECO:0000259" key="5">
    <source>
        <dbReference type="Pfam" id="PF20464"/>
    </source>
</evidence>
<feature type="domain" description="MmeI-like N-terminal" evidence="5">
    <location>
        <begin position="5"/>
        <end position="162"/>
    </location>
</feature>
<accession>A0A2U8P316</accession>
<name>A0A2U8P316_9BRAD</name>
<dbReference type="PANTHER" id="PTHR33841">
    <property type="entry name" value="DNA METHYLTRANSFERASE YEEA-RELATED"/>
    <property type="match status" value="1"/>
</dbReference>
<protein>
    <recommendedName>
        <fullName evidence="1">site-specific DNA-methyltransferase (adenine-specific)</fullName>
        <ecNumber evidence="1">2.1.1.72</ecNumber>
    </recommendedName>
</protein>
<proteinExistence type="predicted"/>
<feature type="domain" description="MmeI-like C-terminal" evidence="8">
    <location>
        <begin position="841"/>
        <end position="917"/>
    </location>
</feature>
<feature type="domain" description="MmeI-like target recognition" evidence="7">
    <location>
        <begin position="636"/>
        <end position="838"/>
    </location>
</feature>
<dbReference type="Proteomes" id="UP000215703">
    <property type="component" value="Chromosome"/>
</dbReference>
<evidence type="ECO:0000256" key="2">
    <source>
        <dbReference type="ARBA" id="ARBA00022603"/>
    </source>
</evidence>
<dbReference type="Pfam" id="PF20465">
    <property type="entry name" value="MmeI_hel"/>
    <property type="match status" value="1"/>
</dbReference>
<dbReference type="SUPFAM" id="SSF53335">
    <property type="entry name" value="S-adenosyl-L-methionine-dependent methyltransferases"/>
    <property type="match status" value="1"/>
</dbReference>